<protein>
    <submittedName>
        <fullName evidence="1">Uncharacterized protein</fullName>
    </submittedName>
</protein>
<dbReference type="Proteomes" id="UP000218598">
    <property type="component" value="Unassembled WGS sequence"/>
</dbReference>
<dbReference type="AlphaFoldDB" id="A0A2A3YJU0"/>
<gene>
    <name evidence="1" type="ORF">CIK66_07525</name>
</gene>
<evidence type="ECO:0000313" key="2">
    <source>
        <dbReference type="Proteomes" id="UP000218598"/>
    </source>
</evidence>
<reference evidence="1 2" key="1">
    <citation type="journal article" date="2017" name="Elife">
        <title>Extensive horizontal gene transfer in cheese-associated bacteria.</title>
        <authorList>
            <person name="Bonham K.S."/>
            <person name="Wolfe B.E."/>
            <person name="Dutton R.J."/>
        </authorList>
    </citation>
    <scope>NUCLEOTIDE SEQUENCE [LARGE SCALE GENOMIC DNA]</scope>
    <source>
        <strain evidence="1 2">341_9</strain>
    </source>
</reference>
<sequence length="122" mass="13954">MPRQQSELEVLRRIALQSADLGILPNLGWVSERVAEHGYPYREIDGEQWLQDVQAETLLLRPTPRGKRLTFRSDARLSSGARHSFLHHDFAQTLERWHLAGPDNVPTPPQCLDSMIDLSHAH</sequence>
<comment type="caution">
    <text evidence="1">The sequence shown here is derived from an EMBL/GenBank/DDBJ whole genome shotgun (WGS) entry which is preliminary data.</text>
</comment>
<dbReference type="EMBL" id="NRGR01000013">
    <property type="protein sequence ID" value="PCC39563.1"/>
    <property type="molecule type" value="Genomic_DNA"/>
</dbReference>
<organism evidence="1 2">
    <name type="scientific">Brachybacterium alimentarium</name>
    <dbReference type="NCBI Taxonomy" id="47845"/>
    <lineage>
        <taxon>Bacteria</taxon>
        <taxon>Bacillati</taxon>
        <taxon>Actinomycetota</taxon>
        <taxon>Actinomycetes</taxon>
        <taxon>Micrococcales</taxon>
        <taxon>Dermabacteraceae</taxon>
        <taxon>Brachybacterium</taxon>
    </lineage>
</organism>
<evidence type="ECO:0000313" key="1">
    <source>
        <dbReference type="EMBL" id="PCC39563.1"/>
    </source>
</evidence>
<proteinExistence type="predicted"/>
<name>A0A2A3YJU0_9MICO</name>
<accession>A0A2A3YJU0</accession>
<keyword evidence="2" id="KW-1185">Reference proteome</keyword>